<sequence length="331" mass="37709">MDFARKQLEKYGWTDGKGLGKKENGISEPLKPKLKRSVAGIGYDAAADFTEHWWSALYDKAASNYQVEEENGKTKKMKRIEDKEFIITNSTWRLKKKNNDNDTEEYSDFFVKKAVLGSGGSKTTKVNESDSDEESSAKDVKLTDEELFAACQGRTAHKGARHGLRALGKLARIEQQEQLLLQQTKYNTFLAKKTNSTDDTQVIEETSLNEEVKLNKMKKKKRKRCKSNENECTNNVIEASNRESTERINPDTVDGNEVTVKTEEQILKNKSKKSKKNVSEDIVEDSDVKLSKKKRKLSTNNSALNEDEPEIDLEIEETENSLAKKKKKRNK</sequence>
<evidence type="ECO:0000259" key="3">
    <source>
        <dbReference type="PROSITE" id="PS50174"/>
    </source>
</evidence>
<protein>
    <recommendedName>
        <fullName evidence="1">G patch domain-containing protein 4</fullName>
    </recommendedName>
</protein>
<name>A0A8B8HV55_VANTA</name>
<feature type="region of interest" description="Disordered" evidence="2">
    <location>
        <begin position="119"/>
        <end position="139"/>
    </location>
</feature>
<proteinExistence type="predicted"/>
<dbReference type="OrthoDB" id="10019757at2759"/>
<dbReference type="RefSeq" id="XP_026488744.2">
    <property type="nucleotide sequence ID" value="XM_026632959.2"/>
</dbReference>
<evidence type="ECO:0000313" key="5">
    <source>
        <dbReference type="RefSeq" id="XP_026488744.2"/>
    </source>
</evidence>
<dbReference type="GO" id="GO:0003676">
    <property type="term" value="F:nucleic acid binding"/>
    <property type="evidence" value="ECO:0007669"/>
    <property type="project" value="InterPro"/>
</dbReference>
<dbReference type="OMA" id="ILGKYGW"/>
<dbReference type="PROSITE" id="PS50174">
    <property type="entry name" value="G_PATCH"/>
    <property type="match status" value="1"/>
</dbReference>
<dbReference type="AlphaFoldDB" id="A0A8B8HV55"/>
<dbReference type="InterPro" id="IPR000467">
    <property type="entry name" value="G_patch_dom"/>
</dbReference>
<evidence type="ECO:0000313" key="4">
    <source>
        <dbReference type="Proteomes" id="UP001652626"/>
    </source>
</evidence>
<dbReference type="PANTHER" id="PTHR23149">
    <property type="entry name" value="G PATCH DOMAIN CONTAINING PROTEIN"/>
    <property type="match status" value="1"/>
</dbReference>
<dbReference type="Pfam" id="PF01585">
    <property type="entry name" value="G-patch"/>
    <property type="match status" value="1"/>
</dbReference>
<evidence type="ECO:0000256" key="1">
    <source>
        <dbReference type="ARBA" id="ARBA00040365"/>
    </source>
</evidence>
<dbReference type="SMART" id="SM00443">
    <property type="entry name" value="G_patch"/>
    <property type="match status" value="1"/>
</dbReference>
<dbReference type="Proteomes" id="UP001652626">
    <property type="component" value="Chromosome 28"/>
</dbReference>
<dbReference type="GeneID" id="113395357"/>
<dbReference type="GO" id="GO:0005730">
    <property type="term" value="C:nucleolus"/>
    <property type="evidence" value="ECO:0007669"/>
    <property type="project" value="TreeGrafter"/>
</dbReference>
<keyword evidence="4" id="KW-1185">Reference proteome</keyword>
<accession>A0A8B8HV55</accession>
<dbReference type="InterPro" id="IPR050656">
    <property type="entry name" value="PINX1"/>
</dbReference>
<reference evidence="5" key="1">
    <citation type="submission" date="2025-08" db="UniProtKB">
        <authorList>
            <consortium name="RefSeq"/>
        </authorList>
    </citation>
    <scope>IDENTIFICATION</scope>
    <source>
        <tissue evidence="5">Whole body</tissue>
    </source>
</reference>
<feature type="region of interest" description="Disordered" evidence="2">
    <location>
        <begin position="271"/>
        <end position="312"/>
    </location>
</feature>
<feature type="domain" description="G-patch" evidence="3">
    <location>
        <begin position="1"/>
        <end position="46"/>
    </location>
</feature>
<gene>
    <name evidence="5" type="primary">LOC113395357</name>
</gene>
<evidence type="ECO:0000256" key="2">
    <source>
        <dbReference type="SAM" id="MobiDB-lite"/>
    </source>
</evidence>
<dbReference type="PANTHER" id="PTHR23149:SF9">
    <property type="entry name" value="G PATCH DOMAIN-CONTAINING PROTEIN 4"/>
    <property type="match status" value="1"/>
</dbReference>
<organism evidence="4 5">
    <name type="scientific">Vanessa tameamea</name>
    <name type="common">Kamehameha butterfly</name>
    <dbReference type="NCBI Taxonomy" id="334116"/>
    <lineage>
        <taxon>Eukaryota</taxon>
        <taxon>Metazoa</taxon>
        <taxon>Ecdysozoa</taxon>
        <taxon>Arthropoda</taxon>
        <taxon>Hexapoda</taxon>
        <taxon>Insecta</taxon>
        <taxon>Pterygota</taxon>
        <taxon>Neoptera</taxon>
        <taxon>Endopterygota</taxon>
        <taxon>Lepidoptera</taxon>
        <taxon>Glossata</taxon>
        <taxon>Ditrysia</taxon>
        <taxon>Papilionoidea</taxon>
        <taxon>Nymphalidae</taxon>
        <taxon>Nymphalinae</taxon>
        <taxon>Vanessa</taxon>
    </lineage>
</organism>